<dbReference type="PANTHER" id="PTHR43245:SF51">
    <property type="entry name" value="SHORT CHAIN DEHYDROGENASE_REDUCTASE FAMILY 42E, MEMBER 2"/>
    <property type="match status" value="1"/>
</dbReference>
<reference evidence="7 8" key="1">
    <citation type="submission" date="2019-03" db="EMBL/GenBank/DDBJ databases">
        <authorList>
            <person name="Gaulin E."/>
            <person name="Dumas B."/>
        </authorList>
    </citation>
    <scope>NUCLEOTIDE SEQUENCE [LARGE SCALE GENOMIC DNA]</scope>
    <source>
        <strain evidence="7">CBS 568.67</strain>
    </source>
</reference>
<feature type="chain" id="PRO_5033436930" evidence="4">
    <location>
        <begin position="20"/>
        <end position="390"/>
    </location>
</feature>
<accession>A0A485KJB7</accession>
<comment type="similarity">
    <text evidence="1 3">Belongs to the 3-beta-HSD family.</text>
</comment>
<dbReference type="GO" id="GO:0016616">
    <property type="term" value="F:oxidoreductase activity, acting on the CH-OH group of donors, NAD or NADP as acceptor"/>
    <property type="evidence" value="ECO:0007669"/>
    <property type="project" value="InterPro"/>
</dbReference>
<dbReference type="InterPro" id="IPR057326">
    <property type="entry name" value="KR_dom"/>
</dbReference>
<dbReference type="OrthoDB" id="16464at2759"/>
<gene>
    <name evidence="7" type="primary">Aste57867_8093</name>
    <name evidence="6" type="ORF">As57867_008063</name>
    <name evidence="7" type="ORF">ASTE57867_8093</name>
</gene>
<name>A0A485KJB7_9STRA</name>
<dbReference type="AlphaFoldDB" id="A0A485KJB7"/>
<keyword evidence="8" id="KW-1185">Reference proteome</keyword>
<dbReference type="PANTHER" id="PTHR43245">
    <property type="entry name" value="BIFUNCTIONAL POLYMYXIN RESISTANCE PROTEIN ARNA"/>
    <property type="match status" value="1"/>
</dbReference>
<evidence type="ECO:0000259" key="5">
    <source>
        <dbReference type="SMART" id="SM00822"/>
    </source>
</evidence>
<sequence length="390" mass="42970">MPIFVVVFAVIFLALYVLKQRNDHLQVVQFTQPDLVFHVQKSKVPPFQNRRTVLVTGGNGFLGSHAVSLLMDKYNVIVMDLVVPRRCHPSVTYVQGNLLNMDHILAALEVLGHDIQVDAVLHLASLLPALDVPEGAMTRINVDGTQHLLHACQDKNVTAFIYTSDATIALGREPMHVRQVNEDMSFSTDESLDTYTQTKTIAERLVLASHCADPAQPTTTAVKVPLATCALRPTSMMVRVDKDARVRGKYTLDSNGTTLVLRDYVSVVDVAQAHVLAMEALLTPQGRARIGGQAYFIGSDSETPRRHSDAQPSSSVRVLYWLAFLNHAVFELTGQILLHKHVTAANVDASQRTYTFSSAKAKRDLGYAPTAMGWFEAAISRPRQEDAAMS</sequence>
<dbReference type="Pfam" id="PF01073">
    <property type="entry name" value="3Beta_HSD"/>
    <property type="match status" value="1"/>
</dbReference>
<keyword evidence="2 3" id="KW-0560">Oxidoreductase</keyword>
<evidence type="ECO:0000313" key="6">
    <source>
        <dbReference type="EMBL" id="KAF0701391.1"/>
    </source>
</evidence>
<keyword evidence="4" id="KW-0732">Signal</keyword>
<evidence type="ECO:0000256" key="4">
    <source>
        <dbReference type="SAM" id="SignalP"/>
    </source>
</evidence>
<evidence type="ECO:0000256" key="1">
    <source>
        <dbReference type="ARBA" id="ARBA00009219"/>
    </source>
</evidence>
<dbReference type="InterPro" id="IPR036291">
    <property type="entry name" value="NAD(P)-bd_dom_sf"/>
</dbReference>
<evidence type="ECO:0000313" key="8">
    <source>
        <dbReference type="Proteomes" id="UP000332933"/>
    </source>
</evidence>
<proteinExistence type="inferred from homology"/>
<evidence type="ECO:0000256" key="3">
    <source>
        <dbReference type="RuleBase" id="RU004475"/>
    </source>
</evidence>
<protein>
    <submittedName>
        <fullName evidence="7">Aste57867_8093 protein</fullName>
    </submittedName>
</protein>
<reference evidence="6" key="2">
    <citation type="submission" date="2019-06" db="EMBL/GenBank/DDBJ databases">
        <title>Genomics analysis of Aphanomyces spp. identifies a new class of oomycete effector associated with host adaptation.</title>
        <authorList>
            <person name="Gaulin E."/>
        </authorList>
    </citation>
    <scope>NUCLEOTIDE SEQUENCE</scope>
    <source>
        <strain evidence="6">CBS 578.67</strain>
    </source>
</reference>
<evidence type="ECO:0000256" key="2">
    <source>
        <dbReference type="ARBA" id="ARBA00023002"/>
    </source>
</evidence>
<dbReference type="Proteomes" id="UP000332933">
    <property type="component" value="Unassembled WGS sequence"/>
</dbReference>
<dbReference type="InterPro" id="IPR050177">
    <property type="entry name" value="Lipid_A_modif_metabolic_enz"/>
</dbReference>
<dbReference type="GO" id="GO:0006694">
    <property type="term" value="P:steroid biosynthetic process"/>
    <property type="evidence" value="ECO:0007669"/>
    <property type="project" value="InterPro"/>
</dbReference>
<feature type="domain" description="Ketoreductase" evidence="5">
    <location>
        <begin position="51"/>
        <end position="215"/>
    </location>
</feature>
<feature type="signal peptide" evidence="4">
    <location>
        <begin position="1"/>
        <end position="19"/>
    </location>
</feature>
<dbReference type="EMBL" id="VJMH01005091">
    <property type="protein sequence ID" value="KAF0701391.1"/>
    <property type="molecule type" value="Genomic_DNA"/>
</dbReference>
<dbReference type="EMBL" id="CAADRA010005112">
    <property type="protein sequence ID" value="VFT84982.1"/>
    <property type="molecule type" value="Genomic_DNA"/>
</dbReference>
<organism evidence="7 8">
    <name type="scientific">Aphanomyces stellatus</name>
    <dbReference type="NCBI Taxonomy" id="120398"/>
    <lineage>
        <taxon>Eukaryota</taxon>
        <taxon>Sar</taxon>
        <taxon>Stramenopiles</taxon>
        <taxon>Oomycota</taxon>
        <taxon>Saprolegniomycetes</taxon>
        <taxon>Saprolegniales</taxon>
        <taxon>Verrucalvaceae</taxon>
        <taxon>Aphanomyces</taxon>
    </lineage>
</organism>
<dbReference type="SMART" id="SM00822">
    <property type="entry name" value="PKS_KR"/>
    <property type="match status" value="1"/>
</dbReference>
<dbReference type="Gene3D" id="3.40.50.720">
    <property type="entry name" value="NAD(P)-binding Rossmann-like Domain"/>
    <property type="match status" value="1"/>
</dbReference>
<dbReference type="SUPFAM" id="SSF51735">
    <property type="entry name" value="NAD(P)-binding Rossmann-fold domains"/>
    <property type="match status" value="1"/>
</dbReference>
<dbReference type="InterPro" id="IPR002225">
    <property type="entry name" value="3Beta_OHSteriod_DH/Estase"/>
</dbReference>
<evidence type="ECO:0000313" key="7">
    <source>
        <dbReference type="EMBL" id="VFT84982.1"/>
    </source>
</evidence>